<dbReference type="EMBL" id="UAUF01000014">
    <property type="protein sequence ID" value="SPZ13120.1"/>
    <property type="molecule type" value="Genomic_DNA"/>
</dbReference>
<evidence type="ECO:0000313" key="1">
    <source>
        <dbReference type="EMBL" id="SPZ13120.1"/>
    </source>
</evidence>
<dbReference type="AlphaFoldDB" id="A0A2X2F366"/>
<dbReference type="Proteomes" id="UP000250443">
    <property type="component" value="Unassembled WGS sequence"/>
</dbReference>
<accession>A0A2X2F366</accession>
<keyword evidence="1" id="KW-0449">Lipoprotein</keyword>
<proteinExistence type="predicted"/>
<organism evidence="1 2">
    <name type="scientific">Pseudomonas luteola</name>
    <dbReference type="NCBI Taxonomy" id="47886"/>
    <lineage>
        <taxon>Bacteria</taxon>
        <taxon>Pseudomonadati</taxon>
        <taxon>Pseudomonadota</taxon>
        <taxon>Gammaproteobacteria</taxon>
        <taxon>Pseudomonadales</taxon>
        <taxon>Pseudomonadaceae</taxon>
        <taxon>Pseudomonas</taxon>
    </lineage>
</organism>
<protein>
    <submittedName>
        <fullName evidence="1">Outer membrane lipoprotein</fullName>
    </submittedName>
</protein>
<reference evidence="1 2" key="1">
    <citation type="submission" date="2018-06" db="EMBL/GenBank/DDBJ databases">
        <authorList>
            <consortium name="Pathogen Informatics"/>
            <person name="Doyle S."/>
        </authorList>
    </citation>
    <scope>NUCLEOTIDE SEQUENCE [LARGE SCALE GENOMIC DNA]</scope>
    <source>
        <strain evidence="1 2">NCTC11842</strain>
    </source>
</reference>
<name>A0A2X2F366_PSELU</name>
<gene>
    <name evidence="1" type="ORF">NCTC11842_04845</name>
</gene>
<sequence>MYKDFSLSFCPSPSVFLGPTFDRLHSPATYSANSKMLGIEMRKNGLALSAVAAAVIALSGCQATGENYAANVYKAGQVNARQDAKTVNILAVMPAKIEVDNTQAKQGAQVLGAVLGALAGGAIGHNVGSRSGTNTTIGAVGGGVAGVATGSLVKDTTLVDGVSITYVEEGKTFNSAQVGRSCEFSPGMAVVVSTEMNETRIQPNATCPVATKG</sequence>
<evidence type="ECO:0000313" key="2">
    <source>
        <dbReference type="Proteomes" id="UP000250443"/>
    </source>
</evidence>